<gene>
    <name evidence="2" type="ORF">VTJ83DRAFT_578</name>
</gene>
<dbReference type="EMBL" id="JAZGUE010000001">
    <property type="protein sequence ID" value="KAL2271207.1"/>
    <property type="molecule type" value="Genomic_DNA"/>
</dbReference>
<protein>
    <submittedName>
        <fullName evidence="2">Uncharacterized protein</fullName>
    </submittedName>
</protein>
<feature type="region of interest" description="Disordered" evidence="1">
    <location>
        <begin position="1"/>
        <end position="162"/>
    </location>
</feature>
<dbReference type="Pfam" id="PF12223">
    <property type="entry name" value="DUF3602"/>
    <property type="match status" value="1"/>
</dbReference>
<dbReference type="InterPro" id="IPR022024">
    <property type="entry name" value="DUF3602"/>
</dbReference>
<evidence type="ECO:0000256" key="1">
    <source>
        <dbReference type="SAM" id="MobiDB-lite"/>
    </source>
</evidence>
<name>A0ABR4DLI9_9PEZI</name>
<dbReference type="Proteomes" id="UP001600064">
    <property type="component" value="Unassembled WGS sequence"/>
</dbReference>
<dbReference type="InterPro" id="IPR053203">
    <property type="entry name" value="Cisplatin_resist-associated"/>
</dbReference>
<organism evidence="2 3">
    <name type="scientific">Remersonia thermophila</name>
    <dbReference type="NCBI Taxonomy" id="72144"/>
    <lineage>
        <taxon>Eukaryota</taxon>
        <taxon>Fungi</taxon>
        <taxon>Dikarya</taxon>
        <taxon>Ascomycota</taxon>
        <taxon>Pezizomycotina</taxon>
        <taxon>Sordariomycetes</taxon>
        <taxon>Sordariomycetidae</taxon>
        <taxon>Sordariales</taxon>
        <taxon>Sordariales incertae sedis</taxon>
        <taxon>Remersonia</taxon>
    </lineage>
</organism>
<feature type="compositionally biased region" description="Low complexity" evidence="1">
    <location>
        <begin position="100"/>
        <end position="110"/>
    </location>
</feature>
<reference evidence="2 3" key="1">
    <citation type="journal article" date="2024" name="Commun. Biol.">
        <title>Comparative genomic analysis of thermophilic fungi reveals convergent evolutionary adaptations and gene losses.</title>
        <authorList>
            <person name="Steindorff A.S."/>
            <person name="Aguilar-Pontes M.V."/>
            <person name="Robinson A.J."/>
            <person name="Andreopoulos B."/>
            <person name="LaButti K."/>
            <person name="Kuo A."/>
            <person name="Mondo S."/>
            <person name="Riley R."/>
            <person name="Otillar R."/>
            <person name="Haridas S."/>
            <person name="Lipzen A."/>
            <person name="Grimwood J."/>
            <person name="Schmutz J."/>
            <person name="Clum A."/>
            <person name="Reid I.D."/>
            <person name="Moisan M.C."/>
            <person name="Butler G."/>
            <person name="Nguyen T.T.M."/>
            <person name="Dewar K."/>
            <person name="Conant G."/>
            <person name="Drula E."/>
            <person name="Henrissat B."/>
            <person name="Hansel C."/>
            <person name="Singer S."/>
            <person name="Hutchinson M.I."/>
            <person name="de Vries R.P."/>
            <person name="Natvig D.O."/>
            <person name="Powell A.J."/>
            <person name="Tsang A."/>
            <person name="Grigoriev I.V."/>
        </authorList>
    </citation>
    <scope>NUCLEOTIDE SEQUENCE [LARGE SCALE GENOMIC DNA]</scope>
    <source>
        <strain evidence="2 3">ATCC 22073</strain>
    </source>
</reference>
<feature type="compositionally biased region" description="Basic and acidic residues" evidence="1">
    <location>
        <begin position="56"/>
        <end position="72"/>
    </location>
</feature>
<sequence>MSTLQSSGRGGAGNIVDASKAPKPQPSDLQTPTLKTSVVTTGRGGTGNFASGLDDDEKRRRQDVEPVVRREAQNATHIGRGGTGNVARPVTAGLSEEEAAALAKTLSTASDKGAALDDKTLTKTKTPSPPADADADEALQKQRTTDSANAPAQAPGLLEKGLNLLFRKK</sequence>
<dbReference type="PANTHER" id="PTHR34693">
    <property type="entry name" value="PROTEIN PAR32"/>
    <property type="match status" value="1"/>
</dbReference>
<keyword evidence="3" id="KW-1185">Reference proteome</keyword>
<evidence type="ECO:0000313" key="2">
    <source>
        <dbReference type="EMBL" id="KAL2271207.1"/>
    </source>
</evidence>
<dbReference type="RefSeq" id="XP_070869931.1">
    <property type="nucleotide sequence ID" value="XM_071012417.1"/>
</dbReference>
<evidence type="ECO:0000313" key="3">
    <source>
        <dbReference type="Proteomes" id="UP001600064"/>
    </source>
</evidence>
<proteinExistence type="predicted"/>
<accession>A0ABR4DLI9</accession>
<dbReference type="GeneID" id="98127061"/>
<comment type="caution">
    <text evidence="2">The sequence shown here is derived from an EMBL/GenBank/DDBJ whole genome shotgun (WGS) entry which is preliminary data.</text>
</comment>
<dbReference type="PANTHER" id="PTHR34693:SF1">
    <property type="entry name" value="PROTEIN PAR32"/>
    <property type="match status" value="1"/>
</dbReference>